<evidence type="ECO:0000256" key="1">
    <source>
        <dbReference type="SAM" id="MobiDB-lite"/>
    </source>
</evidence>
<protein>
    <submittedName>
        <fullName evidence="2">Uncharacterized protein</fullName>
    </submittedName>
</protein>
<dbReference type="OrthoDB" id="4716584at2759"/>
<comment type="caution">
    <text evidence="2">The sequence shown here is derived from an EMBL/GenBank/DDBJ whole genome shotgun (WGS) entry which is preliminary data.</text>
</comment>
<feature type="compositionally biased region" description="Low complexity" evidence="1">
    <location>
        <begin position="30"/>
        <end position="44"/>
    </location>
</feature>
<dbReference type="EMBL" id="VXIT01000010">
    <property type="protein sequence ID" value="KAA6409834.1"/>
    <property type="molecule type" value="Genomic_DNA"/>
</dbReference>
<dbReference type="AlphaFoldDB" id="A0A5M8PMX3"/>
<evidence type="ECO:0000313" key="3">
    <source>
        <dbReference type="Proteomes" id="UP000324767"/>
    </source>
</evidence>
<evidence type="ECO:0000313" key="2">
    <source>
        <dbReference type="EMBL" id="KAA6409834.1"/>
    </source>
</evidence>
<feature type="region of interest" description="Disordered" evidence="1">
    <location>
        <begin position="1"/>
        <end position="220"/>
    </location>
</feature>
<name>A0A5M8PMX3_9LECA</name>
<feature type="region of interest" description="Disordered" evidence="1">
    <location>
        <begin position="311"/>
        <end position="333"/>
    </location>
</feature>
<organism evidence="2 3">
    <name type="scientific">Lasallia pustulata</name>
    <dbReference type="NCBI Taxonomy" id="136370"/>
    <lineage>
        <taxon>Eukaryota</taxon>
        <taxon>Fungi</taxon>
        <taxon>Dikarya</taxon>
        <taxon>Ascomycota</taxon>
        <taxon>Pezizomycotina</taxon>
        <taxon>Lecanoromycetes</taxon>
        <taxon>OSLEUM clade</taxon>
        <taxon>Umbilicariomycetidae</taxon>
        <taxon>Umbilicariales</taxon>
        <taxon>Umbilicariaceae</taxon>
        <taxon>Lasallia</taxon>
    </lineage>
</organism>
<sequence length="623" mass="68087">MAIPPTLPPRRILPQPIEVSISTSTKSNRASPAGAPAATGSASSRRIPQPVETSTKSNRRAAKAQATQAPQESSPPPRAPAPSVRKFAPQLIETTKRSRRTKDPGPALLLTDKTEVSPGDESYLPRHLRASGSGTRPPLNSPAVSAQHVPQAPESRFSSLELSRRAARPTSLRVPELAPIPSLPESEESNESNCPSLSSTSPSAESDETQAYKHASRARESCDDRFSGYLLALAARAAEKQLREQAMTAFPNSTFHEQVDHFAVSWESDGSDEKELGAGQLPRDAHDDTGRLRRESAAGWDVAEMRRHQQKLAQQHEERKRIQQPGLDQLDSSNGPFRDVAHGAEQLQHAMDASGGPKHIIGGWQKDVHGLRCMRNAASPPMLGNELRFPRCQSPRQTRLDVDQYPCKQRAPGMATPRQRSGLWTPGAGNSREGSAGGLWMGLFTHEADTSLAPPRPVQNGLLTPAPERDNSRESSVIGAESGLPLALSDSQEGSGITHVDFVLSHEQIIADEFDDAFVTQVYNYLSLGYPSMARKYDEELSKISRVPIEELRQDDSRKNSKGYVGVPEGNGVGMDGVRNGRCGRWSALRLYVREWARQQPNMAERDGGPDWGNRARRGSWAI</sequence>
<feature type="region of interest" description="Disordered" evidence="1">
    <location>
        <begin position="267"/>
        <end position="291"/>
    </location>
</feature>
<feature type="region of interest" description="Disordered" evidence="1">
    <location>
        <begin position="410"/>
        <end position="431"/>
    </location>
</feature>
<dbReference type="Proteomes" id="UP000324767">
    <property type="component" value="Unassembled WGS sequence"/>
</dbReference>
<feature type="compositionally biased region" description="Low complexity" evidence="1">
    <location>
        <begin position="191"/>
        <end position="204"/>
    </location>
</feature>
<proteinExistence type="predicted"/>
<accession>A0A5M8PMX3</accession>
<gene>
    <name evidence="2" type="ORF">FRX48_06446</name>
</gene>
<feature type="compositionally biased region" description="Polar residues" evidence="1">
    <location>
        <begin position="20"/>
        <end position="29"/>
    </location>
</feature>
<reference evidence="2 3" key="1">
    <citation type="submission" date="2019-09" db="EMBL/GenBank/DDBJ databases">
        <title>The hologenome of the rock-dwelling lichen Lasallia pustulata.</title>
        <authorList>
            <person name="Greshake Tzovaras B."/>
            <person name="Segers F."/>
            <person name="Bicker A."/>
            <person name="Dal Grande F."/>
            <person name="Otte J."/>
            <person name="Hankeln T."/>
            <person name="Schmitt I."/>
            <person name="Ebersberger I."/>
        </authorList>
    </citation>
    <scope>NUCLEOTIDE SEQUENCE [LARGE SCALE GENOMIC DNA]</scope>
    <source>
        <strain evidence="2">A1-1</strain>
    </source>
</reference>
<feature type="region of interest" description="Disordered" evidence="1">
    <location>
        <begin position="450"/>
        <end position="477"/>
    </location>
</feature>
<feature type="compositionally biased region" description="Low complexity" evidence="1">
    <location>
        <begin position="175"/>
        <end position="184"/>
    </location>
</feature>